<dbReference type="PANTHER" id="PTHR28441">
    <property type="entry name" value="PROTEIN FAM91A1"/>
    <property type="match status" value="1"/>
</dbReference>
<keyword evidence="4" id="KW-1185">Reference proteome</keyword>
<dbReference type="EMBL" id="JAVRJZ010000003">
    <property type="protein sequence ID" value="KAK2725284.1"/>
    <property type="molecule type" value="Genomic_DNA"/>
</dbReference>
<dbReference type="InterPro" id="IPR028097">
    <property type="entry name" value="FAM91_C_dom"/>
</dbReference>
<sequence length="233" mass="26041">MIFSMAPLDCNAGVLKSLSLPHFGPPSPEFCSPWLKLFIYNQLGCGPPSVLFPKGTKVRKLPETLLPYERLLVTFWGQNSNAVPIQNALVTILEGLCFGAVFVQGYSKEAVVMEKQVALPLVELEDENQLKAVKKLNQVVDLTFICGYLTLIDSPVEKTPEIHDGQQITASGDNIRIHSIESCNQIQETEQHGTHKQEWEIFSLDFGIPLFDQELNSQIFRGLNQNALLSEEK</sequence>
<evidence type="ECO:0000259" key="2">
    <source>
        <dbReference type="Pfam" id="PF14648"/>
    </source>
</evidence>
<dbReference type="InterPro" id="IPR039199">
    <property type="entry name" value="FAM91"/>
</dbReference>
<evidence type="ECO:0000313" key="3">
    <source>
        <dbReference type="EMBL" id="KAK2725284.1"/>
    </source>
</evidence>
<gene>
    <name evidence="3" type="ORF">QYM36_001662</name>
</gene>
<dbReference type="PANTHER" id="PTHR28441:SF2">
    <property type="entry name" value="PROTEIN FAM91A1"/>
    <property type="match status" value="1"/>
</dbReference>
<feature type="domain" description="FAM91 C-terminal" evidence="2">
    <location>
        <begin position="2"/>
        <end position="232"/>
    </location>
</feature>
<organism evidence="3 4">
    <name type="scientific">Artemia franciscana</name>
    <name type="common">Brine shrimp</name>
    <name type="synonym">Artemia sanfranciscana</name>
    <dbReference type="NCBI Taxonomy" id="6661"/>
    <lineage>
        <taxon>Eukaryota</taxon>
        <taxon>Metazoa</taxon>
        <taxon>Ecdysozoa</taxon>
        <taxon>Arthropoda</taxon>
        <taxon>Crustacea</taxon>
        <taxon>Branchiopoda</taxon>
        <taxon>Anostraca</taxon>
        <taxon>Artemiidae</taxon>
        <taxon>Artemia</taxon>
    </lineage>
</organism>
<protein>
    <recommendedName>
        <fullName evidence="2">FAM91 C-terminal domain-containing protein</fullName>
    </recommendedName>
</protein>
<dbReference type="Proteomes" id="UP001187531">
    <property type="component" value="Unassembled WGS sequence"/>
</dbReference>
<dbReference type="Pfam" id="PF14648">
    <property type="entry name" value="FAM91_C"/>
    <property type="match status" value="1"/>
</dbReference>
<reference evidence="3" key="1">
    <citation type="submission" date="2023-07" db="EMBL/GenBank/DDBJ databases">
        <title>Chromosome-level genome assembly of Artemia franciscana.</title>
        <authorList>
            <person name="Jo E."/>
        </authorList>
    </citation>
    <scope>NUCLEOTIDE SEQUENCE</scope>
    <source>
        <tissue evidence="3">Whole body</tissue>
    </source>
</reference>
<accession>A0AA88IBI4</accession>
<proteinExistence type="inferred from homology"/>
<name>A0AA88IBI4_ARTSF</name>
<evidence type="ECO:0000313" key="4">
    <source>
        <dbReference type="Proteomes" id="UP001187531"/>
    </source>
</evidence>
<comment type="caution">
    <text evidence="3">The sequence shown here is derived from an EMBL/GenBank/DDBJ whole genome shotgun (WGS) entry which is preliminary data.</text>
</comment>
<evidence type="ECO:0000256" key="1">
    <source>
        <dbReference type="ARBA" id="ARBA00010319"/>
    </source>
</evidence>
<comment type="similarity">
    <text evidence="1">Belongs to the FAM91 family.</text>
</comment>
<dbReference type="AlphaFoldDB" id="A0AA88IBI4"/>